<dbReference type="SUPFAM" id="SSF81296">
    <property type="entry name" value="E set domains"/>
    <property type="match status" value="1"/>
</dbReference>
<dbReference type="Pfam" id="PF00630">
    <property type="entry name" value="Filamin"/>
    <property type="match status" value="1"/>
</dbReference>
<dbReference type="PROSITE" id="PS50194">
    <property type="entry name" value="FILAMIN_REPEAT"/>
    <property type="match status" value="1"/>
</dbReference>
<dbReference type="Gene3D" id="2.60.40.10">
    <property type="entry name" value="Immunoglobulins"/>
    <property type="match status" value="1"/>
</dbReference>
<reference evidence="2 3" key="1">
    <citation type="journal article" date="2007" name="Science">
        <title>Sea anemone genome reveals ancestral eumetazoan gene repertoire and genomic organization.</title>
        <authorList>
            <person name="Putnam N.H."/>
            <person name="Srivastava M."/>
            <person name="Hellsten U."/>
            <person name="Dirks B."/>
            <person name="Chapman J."/>
            <person name="Salamov A."/>
            <person name="Terry A."/>
            <person name="Shapiro H."/>
            <person name="Lindquist E."/>
            <person name="Kapitonov V.V."/>
            <person name="Jurka J."/>
            <person name="Genikhovich G."/>
            <person name="Grigoriev I.V."/>
            <person name="Lucas S.M."/>
            <person name="Steele R.E."/>
            <person name="Finnerty J.R."/>
            <person name="Technau U."/>
            <person name="Martindale M.Q."/>
            <person name="Rokhsar D.S."/>
        </authorList>
    </citation>
    <scope>NUCLEOTIDE SEQUENCE [LARGE SCALE GENOMIC DNA]</scope>
    <source>
        <strain evidence="3">CH2 X CH6</strain>
    </source>
</reference>
<dbReference type="AlphaFoldDB" id="A7RSW6"/>
<dbReference type="PANTHER" id="PTHR25462">
    <property type="entry name" value="BONUS, ISOFORM C-RELATED"/>
    <property type="match status" value="1"/>
</dbReference>
<keyword evidence="3" id="KW-1185">Reference proteome</keyword>
<dbReference type="InterPro" id="IPR013783">
    <property type="entry name" value="Ig-like_fold"/>
</dbReference>
<evidence type="ECO:0000313" key="2">
    <source>
        <dbReference type="EMBL" id="EDO45531.1"/>
    </source>
</evidence>
<dbReference type="Proteomes" id="UP000001593">
    <property type="component" value="Unassembled WGS sequence"/>
</dbReference>
<dbReference type="HOGENOM" id="CLU_058698_0_0_1"/>
<proteinExistence type="predicted"/>
<sequence length="327" mass="37292">MQTVWCKVNTAIFRGSLFSQVSKIIPGTLSLQFQKWKAREITTHFKPLIKVQNREKDKIKAKLEEVKSKQTDSSQLHDKVVNEKARIEAQKNLLTSEIDDFINAQISTLEKMRSNLKDEVISEYEKKNKQLDCKEDFLSIFIANCNSCVKFAERVCQAGPGNEVEVLSLKREIMPRLSHLADTTMQDVLFEKVIVTFNVDEVFWKSVTKKASFERVTVDPQQCVVTMGTGAEPGIYSTFAKQRIHFSVAVNDSKKQRYEAPVSVEAYVHSEPISARPVIPLNVVIQFYDDGYGYEFTYTPPDKGCYQLSVTVNGARVRGSPFLLWVR</sequence>
<evidence type="ECO:0000313" key="3">
    <source>
        <dbReference type="Proteomes" id="UP000001593"/>
    </source>
</evidence>
<dbReference type="InterPro" id="IPR014756">
    <property type="entry name" value="Ig_E-set"/>
</dbReference>
<accession>A7RSW6</accession>
<feature type="repeat" description="Filamin" evidence="1">
    <location>
        <begin position="224"/>
        <end position="326"/>
    </location>
</feature>
<evidence type="ECO:0000256" key="1">
    <source>
        <dbReference type="PROSITE-ProRule" id="PRU00087"/>
    </source>
</evidence>
<dbReference type="InterPro" id="IPR017868">
    <property type="entry name" value="Filamin/ABP280_repeat-like"/>
</dbReference>
<dbReference type="InterPro" id="IPR047153">
    <property type="entry name" value="TRIM45/56/19-like"/>
</dbReference>
<dbReference type="EMBL" id="DS469535">
    <property type="protein sequence ID" value="EDO45531.1"/>
    <property type="molecule type" value="Genomic_DNA"/>
</dbReference>
<dbReference type="PANTHER" id="PTHR25462:SF303">
    <property type="entry name" value="E3 UBIQUITIN-PROTEIN LIGASE TRIM71"/>
    <property type="match status" value="1"/>
</dbReference>
<dbReference type="PhylomeDB" id="A7RSW6"/>
<name>A7RSW6_NEMVE</name>
<organism evidence="2 3">
    <name type="scientific">Nematostella vectensis</name>
    <name type="common">Starlet sea anemone</name>
    <dbReference type="NCBI Taxonomy" id="45351"/>
    <lineage>
        <taxon>Eukaryota</taxon>
        <taxon>Metazoa</taxon>
        <taxon>Cnidaria</taxon>
        <taxon>Anthozoa</taxon>
        <taxon>Hexacorallia</taxon>
        <taxon>Actiniaria</taxon>
        <taxon>Edwardsiidae</taxon>
        <taxon>Nematostella</taxon>
    </lineage>
</organism>
<dbReference type="InParanoid" id="A7RSW6"/>
<protein>
    <submittedName>
        <fullName evidence="2">Uncharacterized protein</fullName>
    </submittedName>
</protein>
<gene>
    <name evidence="2" type="ORF">NEMVEDRAFT_v1g201637</name>
</gene>